<dbReference type="Proteomes" id="UP000412311">
    <property type="component" value="Unassembled WGS sequence"/>
</dbReference>
<evidence type="ECO:0000313" key="3">
    <source>
        <dbReference type="Proteomes" id="UP000412311"/>
    </source>
</evidence>
<reference evidence="2 3" key="1">
    <citation type="submission" date="2019-09" db="EMBL/GenBank/DDBJ databases">
        <authorList>
            <person name="Chandra G."/>
            <person name="Truman W A."/>
        </authorList>
    </citation>
    <scope>NUCLEOTIDE SEQUENCE [LARGE SCALE GENOMIC DNA]</scope>
    <source>
        <strain evidence="2">PS925</strain>
    </source>
</reference>
<sequence length="174" mass="18862">MPHRQSERIALSAEQQLIVVGVGQQPAETESLMLDAPDRQTHILSGIEHPLTHQKRLPHRIAARHIMALGQGPDQALAHGIAGLAQELKFSRGACGDREVQVTLIEINADCPGAIVPLPVDTIVTLHQVADPVRSDARRGLHSRAVGRGDSHGEGRGVELYAPQRVHQKDVGQR</sequence>
<feature type="region of interest" description="Disordered" evidence="1">
    <location>
        <begin position="134"/>
        <end position="174"/>
    </location>
</feature>
<feature type="compositionally biased region" description="Basic and acidic residues" evidence="1">
    <location>
        <begin position="147"/>
        <end position="157"/>
    </location>
</feature>
<evidence type="ECO:0000313" key="2">
    <source>
        <dbReference type="EMBL" id="VVQ21569.1"/>
    </source>
</evidence>
<name>A0A5E7VE05_PSEFL</name>
<evidence type="ECO:0000256" key="1">
    <source>
        <dbReference type="SAM" id="MobiDB-lite"/>
    </source>
</evidence>
<dbReference type="EMBL" id="CABVJG010000018">
    <property type="protein sequence ID" value="VVQ21569.1"/>
    <property type="molecule type" value="Genomic_DNA"/>
</dbReference>
<accession>A0A5E7VE05</accession>
<gene>
    <name evidence="2" type="ORF">PS925_04976</name>
</gene>
<protein>
    <submittedName>
        <fullName evidence="2">Uncharacterized protein</fullName>
    </submittedName>
</protein>
<dbReference type="AlphaFoldDB" id="A0A5E7VE05"/>
<proteinExistence type="predicted"/>
<organism evidence="2 3">
    <name type="scientific">Pseudomonas fluorescens</name>
    <dbReference type="NCBI Taxonomy" id="294"/>
    <lineage>
        <taxon>Bacteria</taxon>
        <taxon>Pseudomonadati</taxon>
        <taxon>Pseudomonadota</taxon>
        <taxon>Gammaproteobacteria</taxon>
        <taxon>Pseudomonadales</taxon>
        <taxon>Pseudomonadaceae</taxon>
        <taxon>Pseudomonas</taxon>
    </lineage>
</organism>